<evidence type="ECO:0000313" key="1">
    <source>
        <dbReference type="EMBL" id="XCN28234.1"/>
    </source>
</evidence>
<proteinExistence type="predicted"/>
<name>A0AAU8KXG5_9CAUD</name>
<protein>
    <submittedName>
        <fullName evidence="1">Uncharacterized protein</fullName>
    </submittedName>
</protein>
<organism evidence="1">
    <name type="scientific">Pantoea phage Survivor</name>
    <dbReference type="NCBI Taxonomy" id="3232176"/>
    <lineage>
        <taxon>Viruses</taxon>
        <taxon>Duplodnaviria</taxon>
        <taxon>Heunggongvirae</taxon>
        <taxon>Uroviricota</taxon>
        <taxon>Caudoviricetes</taxon>
    </lineage>
</organism>
<accession>A0AAU8KXG5</accession>
<sequence length="179" mass="18640">MSVNNVAANETTIEVAAEAAVQTPAEKIMSDVKAQESVKAIVEQDAGRPIDWQTVCMSGALAAAAIGLRRTVQKVSIDQHAEALEIEAESQSYTSILAHAVAGAVVTGTVMAVGQKTFLKNMPNGMQPAVGGLVASFTNLGDAIFGDDLVTGATQLFGFGKAKVSEMMNNEVTVEEQQA</sequence>
<reference evidence="1" key="1">
    <citation type="submission" date="2024-06" db="EMBL/GenBank/DDBJ databases">
        <authorList>
            <person name="Gannavaram S."/>
            <person name="Nemani S."/>
            <person name="Datta M."/>
            <person name="Picchiottino A."/>
            <person name="Mereddy A."/>
            <person name="Gannavaram N."/>
            <person name="Honeycutt C."/>
            <person name="Tran D."/>
            <person name="Choi K."/>
            <person name="Srinivasan K."/>
            <person name="Johnson A."/>
        </authorList>
    </citation>
    <scope>NUCLEOTIDE SEQUENCE</scope>
</reference>
<dbReference type="EMBL" id="PP885733">
    <property type="protein sequence ID" value="XCN28234.1"/>
    <property type="molecule type" value="Genomic_DNA"/>
</dbReference>